<dbReference type="Pfam" id="PF01383">
    <property type="entry name" value="CpcD"/>
    <property type="match status" value="1"/>
</dbReference>
<evidence type="ECO:0000256" key="1">
    <source>
        <dbReference type="ARBA" id="ARBA00004445"/>
    </source>
</evidence>
<dbReference type="PROSITE" id="PS51441">
    <property type="entry name" value="CPCD_LIKE"/>
    <property type="match status" value="1"/>
</dbReference>
<dbReference type="SMART" id="SM01094">
    <property type="entry name" value="CpcD"/>
    <property type="match status" value="1"/>
</dbReference>
<dbReference type="Proteomes" id="UP000217895">
    <property type="component" value="Chromosome"/>
</dbReference>
<feature type="domain" description="CpcD-like" evidence="7">
    <location>
        <begin position="13"/>
        <end position="71"/>
    </location>
</feature>
<sequence length="85" mass="9412">MLVGSNRSATADNRVFLYEVEGLRQNDQTENNSYPVRNSSTVTYAVPYRQMNAQMQKITRMGGRIVNIRPAGQAAPAPASEEHGE</sequence>
<evidence type="ECO:0000256" key="2">
    <source>
        <dbReference type="ARBA" id="ARBA00022549"/>
    </source>
</evidence>
<keyword evidence="2" id="KW-0042">Antenna complex</keyword>
<keyword evidence="9" id="KW-1185">Reference proteome</keyword>
<keyword evidence="5" id="KW-0472">Membrane</keyword>
<dbReference type="EMBL" id="AP018203">
    <property type="protein sequence ID" value="BAY57061.1"/>
    <property type="molecule type" value="Genomic_DNA"/>
</dbReference>
<protein>
    <submittedName>
        <fullName evidence="8">Phycobilisome linker polypeptide</fullName>
    </submittedName>
</protein>
<evidence type="ECO:0000256" key="3">
    <source>
        <dbReference type="ARBA" id="ARBA00022738"/>
    </source>
</evidence>
<organism evidence="8 9">
    <name type="scientific">Leptolyngbya boryana NIES-2135</name>
    <dbReference type="NCBI Taxonomy" id="1973484"/>
    <lineage>
        <taxon>Bacteria</taxon>
        <taxon>Bacillati</taxon>
        <taxon>Cyanobacteriota</taxon>
        <taxon>Cyanophyceae</taxon>
        <taxon>Leptolyngbyales</taxon>
        <taxon>Leptolyngbyaceae</taxon>
        <taxon>Leptolyngbya group</taxon>
        <taxon>Leptolyngbya</taxon>
    </lineage>
</organism>
<evidence type="ECO:0000256" key="6">
    <source>
        <dbReference type="PROSITE-ProRule" id="PRU00771"/>
    </source>
</evidence>
<dbReference type="GO" id="GO:0031676">
    <property type="term" value="C:plasma membrane-derived thylakoid membrane"/>
    <property type="evidence" value="ECO:0007669"/>
    <property type="project" value="UniProtKB-SubCell"/>
</dbReference>
<dbReference type="InterPro" id="IPR008213">
    <property type="entry name" value="CpcD-like_dom"/>
</dbReference>
<gene>
    <name evidence="8" type="ORF">NIES2135_39250</name>
</gene>
<evidence type="ECO:0000313" key="8">
    <source>
        <dbReference type="EMBL" id="BAY57061.1"/>
    </source>
</evidence>
<evidence type="ECO:0000259" key="7">
    <source>
        <dbReference type="PROSITE" id="PS51441"/>
    </source>
</evidence>
<accession>A0A1Z4JK11</accession>
<evidence type="ECO:0000256" key="4">
    <source>
        <dbReference type="ARBA" id="ARBA00023078"/>
    </source>
</evidence>
<proteinExistence type="predicted"/>
<evidence type="ECO:0000256" key="5">
    <source>
        <dbReference type="ARBA" id="ARBA00023136"/>
    </source>
</evidence>
<keyword evidence="3 6" id="KW-0605">Phycobilisome</keyword>
<comment type="subcellular location">
    <subcellularLocation>
        <location evidence="1">Cellular thylakoid membrane</location>
        <topology evidence="1">Peripheral membrane protein</topology>
        <orientation evidence="1">Cytoplasmic side</orientation>
    </subcellularLocation>
</comment>
<keyword evidence="4" id="KW-0793">Thylakoid</keyword>
<dbReference type="GO" id="GO:0030089">
    <property type="term" value="C:phycobilisome"/>
    <property type="evidence" value="ECO:0007669"/>
    <property type="project" value="UniProtKB-UniRule"/>
</dbReference>
<evidence type="ECO:0000313" key="9">
    <source>
        <dbReference type="Proteomes" id="UP000217895"/>
    </source>
</evidence>
<dbReference type="AlphaFoldDB" id="A0A1Z4JK11"/>
<reference evidence="8 9" key="1">
    <citation type="submission" date="2017-06" db="EMBL/GenBank/DDBJ databases">
        <title>Genome sequencing of cyanobaciteial culture collection at National Institute for Environmental Studies (NIES).</title>
        <authorList>
            <person name="Hirose Y."/>
            <person name="Shimura Y."/>
            <person name="Fujisawa T."/>
            <person name="Nakamura Y."/>
            <person name="Kawachi M."/>
        </authorList>
    </citation>
    <scope>NUCLEOTIDE SEQUENCE [LARGE SCALE GENOMIC DNA]</scope>
    <source>
        <strain evidence="8 9">NIES-2135</strain>
    </source>
</reference>
<name>A0A1Z4JK11_LEPBY</name>